<proteinExistence type="inferred from homology"/>
<dbReference type="Gene3D" id="2.40.50.100">
    <property type="match status" value="1"/>
</dbReference>
<accession>A0ABW3FD55</accession>
<reference evidence="4" key="1">
    <citation type="journal article" date="2019" name="Int. J. Syst. Evol. Microbiol.">
        <title>The Global Catalogue of Microorganisms (GCM) 10K type strain sequencing project: providing services to taxonomists for standard genome sequencing and annotation.</title>
        <authorList>
            <consortium name="The Broad Institute Genomics Platform"/>
            <consortium name="The Broad Institute Genome Sequencing Center for Infectious Disease"/>
            <person name="Wu L."/>
            <person name="Ma J."/>
        </authorList>
    </citation>
    <scope>NUCLEOTIDE SEQUENCE [LARGE SCALE GENOMIC DNA]</scope>
    <source>
        <strain evidence="4">CCUG 60023</strain>
    </source>
</reference>
<evidence type="ECO:0000256" key="1">
    <source>
        <dbReference type="ARBA" id="ARBA00009477"/>
    </source>
</evidence>
<keyword evidence="2" id="KW-0732">Signal</keyword>
<evidence type="ECO:0000313" key="3">
    <source>
        <dbReference type="EMBL" id="MFD0916412.1"/>
    </source>
</evidence>
<dbReference type="InterPro" id="IPR006143">
    <property type="entry name" value="RND_pump_MFP"/>
</dbReference>
<evidence type="ECO:0000313" key="4">
    <source>
        <dbReference type="Proteomes" id="UP001597101"/>
    </source>
</evidence>
<sequence>MKTTILATTVTIGLATMLAVPGHAGQSASTAVQEMTTEQRKELMKKVRKGNVDKTTTASVNDTKTSAYDARGVVEPNAEVTLGAGVAAKIEKLPFKNGQTFKKGDELVLFDCARQRADLRGANASLNKASSFYQGKRRLKSRGAAGSQEVREAAADVASAKASVDALTEVISLCRIAAPFNGRVVERHAEPYEIPAANAPIMTVVDDSALELDLIVPSTWLRWVNKGSEFDFEVDELGKSFKARVERLGAKVDAVSQTIKLTGTFVQRPANVLAGMSGTAKFNPPTN</sequence>
<dbReference type="SUPFAM" id="SSF111369">
    <property type="entry name" value="HlyD-like secretion proteins"/>
    <property type="match status" value="1"/>
</dbReference>
<dbReference type="Proteomes" id="UP001597101">
    <property type="component" value="Unassembled WGS sequence"/>
</dbReference>
<organism evidence="3 4">
    <name type="scientific">Pseudahrensia aquimaris</name>
    <dbReference type="NCBI Taxonomy" id="744461"/>
    <lineage>
        <taxon>Bacteria</taxon>
        <taxon>Pseudomonadati</taxon>
        <taxon>Pseudomonadota</taxon>
        <taxon>Alphaproteobacteria</taxon>
        <taxon>Hyphomicrobiales</taxon>
        <taxon>Ahrensiaceae</taxon>
        <taxon>Pseudahrensia</taxon>
    </lineage>
</organism>
<comment type="similarity">
    <text evidence="1">Belongs to the membrane fusion protein (MFP) (TC 8.A.1) family.</text>
</comment>
<dbReference type="NCBIfam" id="TIGR01730">
    <property type="entry name" value="RND_mfp"/>
    <property type="match status" value="1"/>
</dbReference>
<dbReference type="RefSeq" id="WP_377212267.1">
    <property type="nucleotide sequence ID" value="NZ_JBHTJV010000005.1"/>
</dbReference>
<comment type="caution">
    <text evidence="3">The sequence shown here is derived from an EMBL/GenBank/DDBJ whole genome shotgun (WGS) entry which is preliminary data.</text>
</comment>
<keyword evidence="4" id="KW-1185">Reference proteome</keyword>
<feature type="signal peptide" evidence="2">
    <location>
        <begin position="1"/>
        <end position="24"/>
    </location>
</feature>
<name>A0ABW3FD55_9HYPH</name>
<dbReference type="PANTHER" id="PTHR30469">
    <property type="entry name" value="MULTIDRUG RESISTANCE PROTEIN MDTA"/>
    <property type="match status" value="1"/>
</dbReference>
<protein>
    <submittedName>
        <fullName evidence="3">Efflux RND transporter periplasmic adaptor subunit</fullName>
    </submittedName>
</protein>
<evidence type="ECO:0000256" key="2">
    <source>
        <dbReference type="SAM" id="SignalP"/>
    </source>
</evidence>
<dbReference type="EMBL" id="JBHTJV010000005">
    <property type="protein sequence ID" value="MFD0916412.1"/>
    <property type="molecule type" value="Genomic_DNA"/>
</dbReference>
<feature type="chain" id="PRO_5046165004" evidence="2">
    <location>
        <begin position="25"/>
        <end position="287"/>
    </location>
</feature>
<dbReference type="Gene3D" id="2.40.30.170">
    <property type="match status" value="1"/>
</dbReference>
<gene>
    <name evidence="3" type="ORF">ACFQ14_08340</name>
</gene>